<evidence type="ECO:0000313" key="1">
    <source>
        <dbReference type="EMBL" id="MED6157525.1"/>
    </source>
</evidence>
<name>A0ABU6UA32_9FABA</name>
<dbReference type="EMBL" id="JASCZI010120913">
    <property type="protein sequence ID" value="MED6157525.1"/>
    <property type="molecule type" value="Genomic_DNA"/>
</dbReference>
<keyword evidence="2" id="KW-1185">Reference proteome</keyword>
<comment type="caution">
    <text evidence="1">The sequence shown here is derived from an EMBL/GenBank/DDBJ whole genome shotgun (WGS) entry which is preliminary data.</text>
</comment>
<dbReference type="Proteomes" id="UP001341840">
    <property type="component" value="Unassembled WGS sequence"/>
</dbReference>
<gene>
    <name evidence="1" type="ORF">PIB30_023911</name>
</gene>
<evidence type="ECO:0000313" key="2">
    <source>
        <dbReference type="Proteomes" id="UP001341840"/>
    </source>
</evidence>
<protein>
    <submittedName>
        <fullName evidence="1">Uncharacterized protein</fullName>
    </submittedName>
</protein>
<reference evidence="1 2" key="1">
    <citation type="journal article" date="2023" name="Plants (Basel)">
        <title>Bridging the Gap: Combining Genomics and Transcriptomics Approaches to Understand Stylosanthes scabra, an Orphan Legume from the Brazilian Caatinga.</title>
        <authorList>
            <person name="Ferreira-Neto J.R.C."/>
            <person name="da Silva M.D."/>
            <person name="Binneck E."/>
            <person name="de Melo N.F."/>
            <person name="da Silva R.H."/>
            <person name="de Melo A.L.T.M."/>
            <person name="Pandolfi V."/>
            <person name="Bustamante F.O."/>
            <person name="Brasileiro-Vidal A.C."/>
            <person name="Benko-Iseppon A.M."/>
        </authorList>
    </citation>
    <scope>NUCLEOTIDE SEQUENCE [LARGE SCALE GENOMIC DNA]</scope>
    <source>
        <tissue evidence="1">Leaves</tissue>
    </source>
</reference>
<sequence length="129" mass="14429">MQIENPSQPSSNLGEEEIEIVDGTQGSAVFAASQLVSFIYCATESPFQFLPIKRSLVLGIVGGRSMACINMYVSPIPFVRICFPSPPCRLSFRLPNGTITMFNLKHLIVLLRRWLCETNFMQGWVITTI</sequence>
<accession>A0ABU6UA32</accession>
<proteinExistence type="predicted"/>
<organism evidence="1 2">
    <name type="scientific">Stylosanthes scabra</name>
    <dbReference type="NCBI Taxonomy" id="79078"/>
    <lineage>
        <taxon>Eukaryota</taxon>
        <taxon>Viridiplantae</taxon>
        <taxon>Streptophyta</taxon>
        <taxon>Embryophyta</taxon>
        <taxon>Tracheophyta</taxon>
        <taxon>Spermatophyta</taxon>
        <taxon>Magnoliopsida</taxon>
        <taxon>eudicotyledons</taxon>
        <taxon>Gunneridae</taxon>
        <taxon>Pentapetalae</taxon>
        <taxon>rosids</taxon>
        <taxon>fabids</taxon>
        <taxon>Fabales</taxon>
        <taxon>Fabaceae</taxon>
        <taxon>Papilionoideae</taxon>
        <taxon>50 kb inversion clade</taxon>
        <taxon>dalbergioids sensu lato</taxon>
        <taxon>Dalbergieae</taxon>
        <taxon>Pterocarpus clade</taxon>
        <taxon>Stylosanthes</taxon>
    </lineage>
</organism>